<proteinExistence type="predicted"/>
<protein>
    <submittedName>
        <fullName evidence="1">Uncharacterized protein</fullName>
    </submittedName>
</protein>
<evidence type="ECO:0000313" key="2">
    <source>
        <dbReference type="Proteomes" id="UP000178509"/>
    </source>
</evidence>
<reference evidence="1 2" key="1">
    <citation type="journal article" date="2016" name="Nat. Commun.">
        <title>Thousands of microbial genomes shed light on interconnected biogeochemical processes in an aquifer system.</title>
        <authorList>
            <person name="Anantharaman K."/>
            <person name="Brown C.T."/>
            <person name="Hug L.A."/>
            <person name="Sharon I."/>
            <person name="Castelle C.J."/>
            <person name="Probst A.J."/>
            <person name="Thomas B.C."/>
            <person name="Singh A."/>
            <person name="Wilkins M.J."/>
            <person name="Karaoz U."/>
            <person name="Brodie E.L."/>
            <person name="Williams K.H."/>
            <person name="Hubbard S.S."/>
            <person name="Banfield J.F."/>
        </authorList>
    </citation>
    <scope>NUCLEOTIDE SEQUENCE [LARGE SCALE GENOMIC DNA]</scope>
</reference>
<organism evidence="1 2">
    <name type="scientific">Candidatus Spechtbacteria bacterium RIFCSPLOWO2_02_FULL_38_8</name>
    <dbReference type="NCBI Taxonomy" id="1802164"/>
    <lineage>
        <taxon>Bacteria</taxon>
        <taxon>Candidatus Spechtiibacteriota</taxon>
    </lineage>
</organism>
<accession>A0A1G2HFQ9</accession>
<sequence length="69" mass="7743">MSTPANTEETIFNPYSKCEENNDCIHAISDTGTACVADLLSAQDGPFKEFANKWFYGTPQKEGYQLFEQ</sequence>
<name>A0A1G2HFQ9_9BACT</name>
<dbReference type="AlphaFoldDB" id="A0A1G2HFQ9"/>
<evidence type="ECO:0000313" key="1">
    <source>
        <dbReference type="EMBL" id="OGZ61313.1"/>
    </source>
</evidence>
<comment type="caution">
    <text evidence="1">The sequence shown here is derived from an EMBL/GenBank/DDBJ whole genome shotgun (WGS) entry which is preliminary data.</text>
</comment>
<dbReference type="EMBL" id="MHOJ01000045">
    <property type="protein sequence ID" value="OGZ61313.1"/>
    <property type="molecule type" value="Genomic_DNA"/>
</dbReference>
<dbReference type="Proteomes" id="UP000178509">
    <property type="component" value="Unassembled WGS sequence"/>
</dbReference>
<gene>
    <name evidence="1" type="ORF">A3H51_02735</name>
</gene>